<dbReference type="EMBL" id="CAJEWD010000008">
    <property type="protein sequence ID" value="CAD2078244.1"/>
    <property type="molecule type" value="Genomic_DNA"/>
</dbReference>
<evidence type="ECO:0000313" key="20">
    <source>
        <dbReference type="EMBL" id="CAD2078244.1"/>
    </source>
</evidence>
<keyword evidence="9 17" id="KW-0067">ATP-binding</keyword>
<evidence type="ECO:0000256" key="1">
    <source>
        <dbReference type="ARBA" id="ARBA00004651"/>
    </source>
</evidence>
<organism evidence="20 21">
    <name type="scientific">Jeotgalicoccus meleagridis</name>
    <dbReference type="NCBI Taxonomy" id="2759181"/>
    <lineage>
        <taxon>Bacteria</taxon>
        <taxon>Bacillati</taxon>
        <taxon>Bacillota</taxon>
        <taxon>Bacilli</taxon>
        <taxon>Bacillales</taxon>
        <taxon>Staphylococcaceae</taxon>
        <taxon>Jeotgalicoccus</taxon>
    </lineage>
</organism>
<evidence type="ECO:0000256" key="4">
    <source>
        <dbReference type="ARBA" id="ARBA00022516"/>
    </source>
</evidence>
<evidence type="ECO:0000256" key="19">
    <source>
        <dbReference type="SAM" id="Phobius"/>
    </source>
</evidence>
<evidence type="ECO:0000256" key="3">
    <source>
        <dbReference type="ARBA" id="ARBA00022475"/>
    </source>
</evidence>
<evidence type="ECO:0000256" key="15">
    <source>
        <dbReference type="PIRSR" id="PIRSR600829-1"/>
    </source>
</evidence>
<feature type="active site" description="Proton acceptor" evidence="15">
    <location>
        <position position="29"/>
    </location>
</feature>
<feature type="transmembrane region" description="Helical" evidence="19">
    <location>
        <begin position="15"/>
        <end position="35"/>
    </location>
</feature>
<dbReference type="GO" id="GO:0008654">
    <property type="term" value="P:phospholipid biosynthetic process"/>
    <property type="evidence" value="ECO:0007669"/>
    <property type="project" value="UniProtKB-KW"/>
</dbReference>
<keyword evidence="18" id="KW-0479">Metal-binding</keyword>
<keyword evidence="7 17" id="KW-0547">Nucleotide-binding</keyword>
<dbReference type="AlphaFoldDB" id="A0A6V7RJF6"/>
<dbReference type="Pfam" id="PF01219">
    <property type="entry name" value="DAGK_prokar"/>
    <property type="match status" value="1"/>
</dbReference>
<dbReference type="InterPro" id="IPR033717">
    <property type="entry name" value="UDPK"/>
</dbReference>
<evidence type="ECO:0000256" key="9">
    <source>
        <dbReference type="ARBA" id="ARBA00022840"/>
    </source>
</evidence>
<keyword evidence="14" id="KW-1208">Phospholipid metabolism</keyword>
<comment type="caution">
    <text evidence="20">The sequence shown here is derived from an EMBL/GenBank/DDBJ whole genome shotgun (WGS) entry which is preliminary data.</text>
</comment>
<keyword evidence="3" id="KW-1003">Cell membrane</keyword>
<comment type="cofactor">
    <cofactor evidence="18">
        <name>Mg(2+)</name>
        <dbReference type="ChEBI" id="CHEBI:18420"/>
    </cofactor>
    <text evidence="18">Mn(2+), Zn(2+), Cd(2+) and Co(2+) support activity to lesser extents.</text>
</comment>
<dbReference type="InterPro" id="IPR036945">
    <property type="entry name" value="DAGK_sf"/>
</dbReference>
<keyword evidence="5" id="KW-0808">Transferase</keyword>
<reference evidence="20 21" key="1">
    <citation type="submission" date="2020-07" db="EMBL/GenBank/DDBJ databases">
        <authorList>
            <person name="Criscuolo A."/>
        </authorList>
    </citation>
    <scope>NUCLEOTIDE SEQUENCE [LARGE SCALE GENOMIC DNA]</scope>
    <source>
        <strain evidence="20">CIP111649</strain>
    </source>
</reference>
<feature type="binding site" evidence="17">
    <location>
        <begin position="54"/>
        <end position="55"/>
    </location>
    <ligand>
        <name>ATP</name>
        <dbReference type="ChEBI" id="CHEBI:30616"/>
    </ligand>
</feature>
<dbReference type="CDD" id="cd14265">
    <property type="entry name" value="UDPK_IM_like"/>
    <property type="match status" value="1"/>
</dbReference>
<dbReference type="GO" id="GO:0005886">
    <property type="term" value="C:plasma membrane"/>
    <property type="evidence" value="ECO:0007669"/>
    <property type="project" value="UniProtKB-SubCell"/>
</dbReference>
<proteinExistence type="inferred from homology"/>
<sequence>MILISFLLGINSLEWLFIISAIFFVLITEVINTAIEYTVDLFTDSYSIYAKHAKDLGALAVLLASIYAVIIGMIILLPYLIQLF</sequence>
<keyword evidence="10 19" id="KW-1133">Transmembrane helix</keyword>
<dbReference type="GO" id="GO:0016301">
    <property type="term" value="F:kinase activity"/>
    <property type="evidence" value="ECO:0007669"/>
    <property type="project" value="UniProtKB-KW"/>
</dbReference>
<keyword evidence="13" id="KW-0594">Phospholipid biosynthesis</keyword>
<dbReference type="GO" id="GO:0005524">
    <property type="term" value="F:ATP binding"/>
    <property type="evidence" value="ECO:0007669"/>
    <property type="project" value="UniProtKB-KW"/>
</dbReference>
<feature type="binding site" evidence="16">
    <location>
        <position position="29"/>
    </location>
    <ligand>
        <name>substrate</name>
    </ligand>
</feature>
<feature type="binding site" evidence="18">
    <location>
        <position position="36"/>
    </location>
    <ligand>
        <name>a divalent metal cation</name>
        <dbReference type="ChEBI" id="CHEBI:60240"/>
    </ligand>
</feature>
<accession>A0A6V7RJF6</accession>
<comment type="similarity">
    <text evidence="2">Belongs to the bacterial diacylglycerol kinase family.</text>
</comment>
<evidence type="ECO:0000256" key="12">
    <source>
        <dbReference type="ARBA" id="ARBA00023136"/>
    </source>
</evidence>
<evidence type="ECO:0000256" key="14">
    <source>
        <dbReference type="ARBA" id="ARBA00023264"/>
    </source>
</evidence>
<evidence type="ECO:0000256" key="7">
    <source>
        <dbReference type="ARBA" id="ARBA00022741"/>
    </source>
</evidence>
<evidence type="ECO:0000256" key="10">
    <source>
        <dbReference type="ARBA" id="ARBA00022989"/>
    </source>
</evidence>
<evidence type="ECO:0000256" key="5">
    <source>
        <dbReference type="ARBA" id="ARBA00022679"/>
    </source>
</evidence>
<comment type="subcellular location">
    <subcellularLocation>
        <location evidence="1">Cell membrane</location>
        <topology evidence="1">Multi-pass membrane protein</topology>
    </subcellularLocation>
</comment>
<keyword evidence="6 19" id="KW-0812">Transmembrane</keyword>
<gene>
    <name evidence="20" type="primary">dgkA</name>
    <name evidence="20" type="ORF">JEODO184_01334</name>
</gene>
<name>A0A6V7RJF6_9STAP</name>
<keyword evidence="12 19" id="KW-0472">Membrane</keyword>
<keyword evidence="18" id="KW-0460">Magnesium</keyword>
<dbReference type="PANTHER" id="PTHR34299:SF1">
    <property type="entry name" value="DIACYLGLYCEROL KINASE"/>
    <property type="match status" value="1"/>
</dbReference>
<evidence type="ECO:0000256" key="6">
    <source>
        <dbReference type="ARBA" id="ARBA00022692"/>
    </source>
</evidence>
<evidence type="ECO:0000256" key="13">
    <source>
        <dbReference type="ARBA" id="ARBA00023209"/>
    </source>
</evidence>
<protein>
    <submittedName>
        <fullName evidence="20">Undecaprenol kinase</fullName>
    </submittedName>
</protein>
<feature type="transmembrane region" description="Helical" evidence="19">
    <location>
        <begin position="56"/>
        <end position="81"/>
    </location>
</feature>
<keyword evidence="8 20" id="KW-0418">Kinase</keyword>
<keyword evidence="11" id="KW-0443">Lipid metabolism</keyword>
<evidence type="ECO:0000256" key="18">
    <source>
        <dbReference type="PIRSR" id="PIRSR600829-4"/>
    </source>
</evidence>
<evidence type="ECO:0000256" key="17">
    <source>
        <dbReference type="PIRSR" id="PIRSR600829-3"/>
    </source>
</evidence>
<dbReference type="InterPro" id="IPR000829">
    <property type="entry name" value="DAGK"/>
</dbReference>
<keyword evidence="4" id="KW-0444">Lipid biosynthesis</keyword>
<dbReference type="Proteomes" id="UP000589351">
    <property type="component" value="Unassembled WGS sequence"/>
</dbReference>
<evidence type="ECO:0000313" key="21">
    <source>
        <dbReference type="Proteomes" id="UP000589351"/>
    </source>
</evidence>
<keyword evidence="21" id="KW-1185">Reference proteome</keyword>
<feature type="binding site" evidence="17">
    <location>
        <position position="36"/>
    </location>
    <ligand>
        <name>ATP</name>
        <dbReference type="ChEBI" id="CHEBI:30616"/>
    </ligand>
</feature>
<dbReference type="PANTHER" id="PTHR34299">
    <property type="entry name" value="DIACYLGLYCEROL KINASE"/>
    <property type="match status" value="1"/>
</dbReference>
<evidence type="ECO:0000256" key="8">
    <source>
        <dbReference type="ARBA" id="ARBA00022777"/>
    </source>
</evidence>
<dbReference type="GO" id="GO:0046872">
    <property type="term" value="F:metal ion binding"/>
    <property type="evidence" value="ECO:0007669"/>
    <property type="project" value="UniProtKB-KW"/>
</dbReference>
<evidence type="ECO:0000256" key="16">
    <source>
        <dbReference type="PIRSR" id="PIRSR600829-2"/>
    </source>
</evidence>
<dbReference type="Gene3D" id="1.10.287.3610">
    <property type="match status" value="1"/>
</dbReference>
<evidence type="ECO:0000256" key="2">
    <source>
        <dbReference type="ARBA" id="ARBA00005967"/>
    </source>
</evidence>
<evidence type="ECO:0000256" key="11">
    <source>
        <dbReference type="ARBA" id="ARBA00023098"/>
    </source>
</evidence>
<dbReference type="PROSITE" id="PS01069">
    <property type="entry name" value="DAGK_PROKAR"/>
    <property type="match status" value="1"/>
</dbReference>